<evidence type="ECO:0000313" key="2">
    <source>
        <dbReference type="Proteomes" id="UP000187280"/>
    </source>
</evidence>
<dbReference type="RefSeq" id="WP_071999746.1">
    <property type="nucleotide sequence ID" value="NZ_FNQS01000011.1"/>
</dbReference>
<dbReference type="Pfam" id="PF05488">
    <property type="entry name" value="PAAR_motif"/>
    <property type="match status" value="1"/>
</dbReference>
<organism evidence="1 2">
    <name type="scientific">Lonsdalea quercina</name>
    <dbReference type="NCBI Taxonomy" id="71657"/>
    <lineage>
        <taxon>Bacteria</taxon>
        <taxon>Pseudomonadati</taxon>
        <taxon>Pseudomonadota</taxon>
        <taxon>Gammaproteobacteria</taxon>
        <taxon>Enterobacterales</taxon>
        <taxon>Pectobacteriaceae</taxon>
        <taxon>Lonsdalea</taxon>
    </lineage>
</organism>
<dbReference type="GeneID" id="97765749"/>
<name>A0A1H4F460_9GAMM</name>
<accession>A0A1H4F460</accession>
<reference evidence="1 2" key="1">
    <citation type="submission" date="2016-10" db="EMBL/GenBank/DDBJ databases">
        <authorList>
            <person name="de Groot N.N."/>
        </authorList>
    </citation>
    <scope>NUCLEOTIDE SEQUENCE [LARGE SCALE GENOMIC DNA]</scope>
    <source>
        <strain evidence="1 2">ATCC 29281</strain>
    </source>
</reference>
<protein>
    <submittedName>
        <fullName evidence="1">Zn-binding Pro-Ala-Ala-Arg (PAAR) domain-containing protein, incolved in TypeVI secretion</fullName>
    </submittedName>
</protein>
<dbReference type="Proteomes" id="UP000187280">
    <property type="component" value="Unassembled WGS sequence"/>
</dbReference>
<dbReference type="EMBL" id="FNQS01000011">
    <property type="protein sequence ID" value="SEA91730.1"/>
    <property type="molecule type" value="Genomic_DNA"/>
</dbReference>
<dbReference type="AlphaFoldDB" id="A0A1H4F460"/>
<dbReference type="STRING" id="71657.SAMN02982996_02907"/>
<gene>
    <name evidence="1" type="ORF">SAMN02982996_02907</name>
</gene>
<dbReference type="Gene3D" id="2.60.200.60">
    <property type="match status" value="1"/>
</dbReference>
<keyword evidence="2" id="KW-1185">Reference proteome</keyword>
<dbReference type="CDD" id="cd14744">
    <property type="entry name" value="PAAR_CT_2"/>
    <property type="match status" value="1"/>
</dbReference>
<sequence length="86" mass="8702">MPKPVILLNDTTTHGGTVIAGPSPLTISGTAVACVNDKVSCPLCLGIYPILPSSGTVKYQGKDLATEGMKTACGAELIASQSTINV</sequence>
<evidence type="ECO:0000313" key="1">
    <source>
        <dbReference type="EMBL" id="SEA91730.1"/>
    </source>
</evidence>
<proteinExistence type="predicted"/>
<dbReference type="PROSITE" id="PS51257">
    <property type="entry name" value="PROKAR_LIPOPROTEIN"/>
    <property type="match status" value="1"/>
</dbReference>
<dbReference type="InterPro" id="IPR008727">
    <property type="entry name" value="PAAR_motif"/>
</dbReference>